<evidence type="ECO:0000313" key="1">
    <source>
        <dbReference type="EMBL" id="MFD2647961.1"/>
    </source>
</evidence>
<protein>
    <submittedName>
        <fullName evidence="1">Uncharacterized protein</fullName>
    </submittedName>
</protein>
<proteinExistence type="predicted"/>
<dbReference type="RefSeq" id="WP_386833010.1">
    <property type="nucleotide sequence ID" value="NZ_JBHUNP010000001.1"/>
</dbReference>
<organism evidence="1 2">
    <name type="scientific">Devosia albogilva</name>
    <dbReference type="NCBI Taxonomy" id="429726"/>
    <lineage>
        <taxon>Bacteria</taxon>
        <taxon>Pseudomonadati</taxon>
        <taxon>Pseudomonadota</taxon>
        <taxon>Alphaproteobacteria</taxon>
        <taxon>Hyphomicrobiales</taxon>
        <taxon>Devosiaceae</taxon>
        <taxon>Devosia</taxon>
    </lineage>
</organism>
<comment type="caution">
    <text evidence="1">The sequence shown here is derived from an EMBL/GenBank/DDBJ whole genome shotgun (WGS) entry which is preliminary data.</text>
</comment>
<gene>
    <name evidence="1" type="ORF">ACFSX5_09175</name>
</gene>
<evidence type="ECO:0000313" key="2">
    <source>
        <dbReference type="Proteomes" id="UP001597521"/>
    </source>
</evidence>
<sequence length="48" mass="5557">MSILTTLFRRLVARRQGRATATPDPDQLDLRQWADLPAWHPRSDRAPC</sequence>
<name>A0ABW5QKD6_9HYPH</name>
<reference evidence="2" key="1">
    <citation type="journal article" date="2019" name="Int. J. Syst. Evol. Microbiol.">
        <title>The Global Catalogue of Microorganisms (GCM) 10K type strain sequencing project: providing services to taxonomists for standard genome sequencing and annotation.</title>
        <authorList>
            <consortium name="The Broad Institute Genomics Platform"/>
            <consortium name="The Broad Institute Genome Sequencing Center for Infectious Disease"/>
            <person name="Wu L."/>
            <person name="Ma J."/>
        </authorList>
    </citation>
    <scope>NUCLEOTIDE SEQUENCE [LARGE SCALE GENOMIC DNA]</scope>
    <source>
        <strain evidence="2">CCM 7427</strain>
    </source>
</reference>
<keyword evidence="2" id="KW-1185">Reference proteome</keyword>
<dbReference type="Proteomes" id="UP001597521">
    <property type="component" value="Unassembled WGS sequence"/>
</dbReference>
<dbReference type="EMBL" id="JBHUNP010000001">
    <property type="protein sequence ID" value="MFD2647961.1"/>
    <property type="molecule type" value="Genomic_DNA"/>
</dbReference>
<accession>A0ABW5QKD6</accession>